<comment type="caution">
    <text evidence="2">The sequence shown here is derived from an EMBL/GenBank/DDBJ whole genome shotgun (WGS) entry which is preliminary data.</text>
</comment>
<dbReference type="OrthoDB" id="423968at2"/>
<accession>A0A8S9SXG3</accession>
<reference evidence="2" key="1">
    <citation type="journal article" date="2015" name="Genome Announc.">
        <title>Draft Genome Sequence of Tolypothrix boutellei Strain VB521301.</title>
        <authorList>
            <person name="Chandrababunaidu M.M."/>
            <person name="Singh D."/>
            <person name="Sen D."/>
            <person name="Bhan S."/>
            <person name="Das S."/>
            <person name="Gupta A."/>
            <person name="Adhikary S.P."/>
            <person name="Tripathy S."/>
        </authorList>
    </citation>
    <scope>NUCLEOTIDE SEQUENCE</scope>
    <source>
        <strain evidence="2">VB521301</strain>
    </source>
</reference>
<sequence length="422" mass="48190">MDVLTKYTYFLLVTNAEQLLLYQQQLKEERTTLENLAALMAQREQQLISQKAVDAIVNYIDSKAVESTFMETLPELTEQLLMYQQQLKVSTTTLNDFGAVITQQLQRLSSSSNVDVIALNKAQTLTPSQPKLTPNHIAELYKYYSADLHSLLVTDRDKEIAFRALLDNQPDQNVEEILLASPAGWTSDEAKALVLIANNRLATHKQQQQSKPQFTPPPEDESLRRILQYYLTQTRGLTNYLVGALQRQGLGYIDQQKNVVFIKRDLNGEKSGALVWDTHREDNRCMEYPENSDRFSGWFYLKLGGELDDKIERVILCDSPIEALSIAHIDRDAHKGQPPVRTMYMAVDDPNSLPLELLKNVNRIALAFNNDEQGNQTAQLVQKILPQAKRVEPSGVTWNEILIEAKQREIEQQKQRSRGFSR</sequence>
<evidence type="ECO:0000259" key="1">
    <source>
        <dbReference type="Pfam" id="PF13154"/>
    </source>
</evidence>
<dbReference type="RefSeq" id="WP_137986233.1">
    <property type="nucleotide sequence ID" value="NZ_JHEG04000001.1"/>
</dbReference>
<proteinExistence type="predicted"/>
<dbReference type="AlphaFoldDB" id="A0A8S9SXG3"/>
<protein>
    <submittedName>
        <fullName evidence="2">DUF3991 domain-containing protein</fullName>
    </submittedName>
</protein>
<dbReference type="EMBL" id="JHEG04000001">
    <property type="protein sequence ID" value="KAF3884775.1"/>
    <property type="molecule type" value="Genomic_DNA"/>
</dbReference>
<keyword evidence="3" id="KW-1185">Reference proteome</keyword>
<reference evidence="2" key="2">
    <citation type="submission" date="2019-11" db="EMBL/GenBank/DDBJ databases">
        <title>Improved Assembly of Tolypothrix boutellei genome.</title>
        <authorList>
            <person name="Sarangi A.N."/>
            <person name="Mukherjee M."/>
            <person name="Ghosh S."/>
            <person name="Singh D."/>
            <person name="Das A."/>
            <person name="Kant S."/>
            <person name="Prusty A."/>
            <person name="Tripathy S."/>
        </authorList>
    </citation>
    <scope>NUCLEOTIDE SEQUENCE</scope>
    <source>
        <strain evidence="2">VB521301</strain>
    </source>
</reference>
<dbReference type="Proteomes" id="UP000029738">
    <property type="component" value="Unassembled WGS sequence"/>
</dbReference>
<evidence type="ECO:0000313" key="2">
    <source>
        <dbReference type="EMBL" id="KAF3884775.1"/>
    </source>
</evidence>
<dbReference type="Gene3D" id="3.40.1360.10">
    <property type="match status" value="1"/>
</dbReference>
<organism evidence="2 3">
    <name type="scientific">Tolypothrix bouteillei VB521301</name>
    <dbReference type="NCBI Taxonomy" id="1479485"/>
    <lineage>
        <taxon>Bacteria</taxon>
        <taxon>Bacillati</taxon>
        <taxon>Cyanobacteriota</taxon>
        <taxon>Cyanophyceae</taxon>
        <taxon>Nostocales</taxon>
        <taxon>Tolypothrichaceae</taxon>
        <taxon>Tolypothrix</taxon>
    </lineage>
</organism>
<gene>
    <name evidence="2" type="ORF">DA73_0400004370</name>
</gene>
<feature type="domain" description="DUF3991" evidence="1">
    <location>
        <begin position="230"/>
        <end position="273"/>
    </location>
</feature>
<dbReference type="Pfam" id="PF13154">
    <property type="entry name" value="DUF3991"/>
    <property type="match status" value="1"/>
</dbReference>
<evidence type="ECO:0000313" key="3">
    <source>
        <dbReference type="Proteomes" id="UP000029738"/>
    </source>
</evidence>
<dbReference type="InterPro" id="IPR025054">
    <property type="entry name" value="DUF3991"/>
</dbReference>
<name>A0A8S9SXG3_9CYAN</name>